<proteinExistence type="predicted"/>
<organism evidence="1">
    <name type="scientific">Rhizophora mucronata</name>
    <name type="common">Asiatic mangrove</name>
    <dbReference type="NCBI Taxonomy" id="61149"/>
    <lineage>
        <taxon>Eukaryota</taxon>
        <taxon>Viridiplantae</taxon>
        <taxon>Streptophyta</taxon>
        <taxon>Embryophyta</taxon>
        <taxon>Tracheophyta</taxon>
        <taxon>Spermatophyta</taxon>
        <taxon>Magnoliopsida</taxon>
        <taxon>eudicotyledons</taxon>
        <taxon>Gunneridae</taxon>
        <taxon>Pentapetalae</taxon>
        <taxon>rosids</taxon>
        <taxon>fabids</taxon>
        <taxon>Malpighiales</taxon>
        <taxon>Rhizophoraceae</taxon>
        <taxon>Rhizophora</taxon>
    </lineage>
</organism>
<protein>
    <submittedName>
        <fullName evidence="1">Uncharacterized protein</fullName>
    </submittedName>
</protein>
<dbReference type="AlphaFoldDB" id="A0A2P2IP49"/>
<evidence type="ECO:0000313" key="1">
    <source>
        <dbReference type="EMBL" id="MBW82999.1"/>
    </source>
</evidence>
<name>A0A2P2IP49_RHIMU</name>
<reference evidence="1" key="1">
    <citation type="submission" date="2018-02" db="EMBL/GenBank/DDBJ databases">
        <title>Rhizophora mucronata_Transcriptome.</title>
        <authorList>
            <person name="Meera S.P."/>
            <person name="Sreeshan A."/>
            <person name="Augustine A."/>
        </authorList>
    </citation>
    <scope>NUCLEOTIDE SEQUENCE</scope>
    <source>
        <tissue evidence="1">Leaf</tissue>
    </source>
</reference>
<accession>A0A2P2IP49</accession>
<dbReference type="EMBL" id="GGEC01002516">
    <property type="protein sequence ID" value="MBW82999.1"/>
    <property type="molecule type" value="Transcribed_RNA"/>
</dbReference>
<sequence>MASHMGSSASLPVSLPLKRCNHSTILQVRVC</sequence>